<keyword evidence="5" id="KW-0964">Secreted</keyword>
<dbReference type="GO" id="GO:0048245">
    <property type="term" value="P:eosinophil chemotaxis"/>
    <property type="evidence" value="ECO:0000318"/>
    <property type="project" value="GO_Central"/>
</dbReference>
<dbReference type="Pfam" id="PF00337">
    <property type="entry name" value="Gal-bind_lectin"/>
    <property type="match status" value="1"/>
</dbReference>
<dbReference type="PANTHER" id="PTHR11346:SF26">
    <property type="entry name" value="GALECTIN-3"/>
    <property type="match status" value="1"/>
</dbReference>
<dbReference type="GO" id="GO:0006397">
    <property type="term" value="P:mRNA processing"/>
    <property type="evidence" value="ECO:0007669"/>
    <property type="project" value="UniProtKB-KW"/>
</dbReference>
<keyword evidence="16" id="KW-1015">Disulfide bond</keyword>
<dbReference type="PANTHER" id="PTHR11346">
    <property type="entry name" value="GALECTIN"/>
    <property type="match status" value="1"/>
</dbReference>
<dbReference type="SMR" id="A0A3Q2GXQ7"/>
<evidence type="ECO:0000256" key="11">
    <source>
        <dbReference type="ARBA" id="ARBA00022737"/>
    </source>
</evidence>
<keyword evidence="23" id="KW-1185">Reference proteome</keyword>
<evidence type="ECO:0000256" key="3">
    <source>
        <dbReference type="ARBA" id="ARBA00004613"/>
    </source>
</evidence>
<dbReference type="GO" id="GO:0045806">
    <property type="term" value="P:negative regulation of endocytosis"/>
    <property type="evidence" value="ECO:0000318"/>
    <property type="project" value="GO_Central"/>
</dbReference>
<dbReference type="GO" id="GO:0050918">
    <property type="term" value="P:positive chemotaxis"/>
    <property type="evidence" value="ECO:0000318"/>
    <property type="project" value="GO_Central"/>
</dbReference>
<dbReference type="PaxDb" id="9796-ENSECAP00000025718"/>
<dbReference type="GO" id="GO:0048030">
    <property type="term" value="F:disaccharide binding"/>
    <property type="evidence" value="ECO:0000318"/>
    <property type="project" value="GO_Central"/>
</dbReference>
<accession>A0A3Q2GXQ7</accession>
<evidence type="ECO:0000256" key="16">
    <source>
        <dbReference type="ARBA" id="ARBA00023157"/>
    </source>
</evidence>
<proteinExistence type="evidence at protein level"/>
<dbReference type="ExpressionAtlas" id="A0A3Q2GXQ7">
    <property type="expression patterns" value="baseline"/>
</dbReference>
<dbReference type="GO" id="GO:0005681">
    <property type="term" value="C:spliceosomal complex"/>
    <property type="evidence" value="ECO:0007669"/>
    <property type="project" value="UniProtKB-KW"/>
</dbReference>
<name>A0A3Q2GXQ7_HORSE</name>
<feature type="compositionally biased region" description="Low complexity" evidence="20">
    <location>
        <begin position="69"/>
        <end position="79"/>
    </location>
</feature>
<dbReference type="GO" id="GO:0048246">
    <property type="term" value="P:macrophage chemotaxis"/>
    <property type="evidence" value="ECO:0000318"/>
    <property type="project" value="GO_Central"/>
</dbReference>
<dbReference type="FunFam" id="2.60.120.200:FF:000023">
    <property type="entry name" value="Galectin"/>
    <property type="match status" value="1"/>
</dbReference>
<dbReference type="GeneTree" id="ENSGT00940000157224"/>
<dbReference type="GO" id="GO:0005737">
    <property type="term" value="C:cytoplasm"/>
    <property type="evidence" value="ECO:0000318"/>
    <property type="project" value="GO_Central"/>
</dbReference>
<evidence type="ECO:0000256" key="1">
    <source>
        <dbReference type="ARBA" id="ARBA00004123"/>
    </source>
</evidence>
<dbReference type="Ensembl" id="ENSECAT00000041924.3">
    <property type="protein sequence ID" value="ENSECAP00000025718.2"/>
    <property type="gene ID" value="ENSECAG00000006474.4"/>
</dbReference>
<organism evidence="22 23">
    <name type="scientific">Equus caballus</name>
    <name type="common">Horse</name>
    <dbReference type="NCBI Taxonomy" id="9796"/>
    <lineage>
        <taxon>Eukaryota</taxon>
        <taxon>Metazoa</taxon>
        <taxon>Chordata</taxon>
        <taxon>Craniata</taxon>
        <taxon>Vertebrata</taxon>
        <taxon>Euteleostomi</taxon>
        <taxon>Mammalia</taxon>
        <taxon>Eutheria</taxon>
        <taxon>Laurasiatheria</taxon>
        <taxon>Perissodactyla</taxon>
        <taxon>Equidae</taxon>
        <taxon>Equus</taxon>
    </lineage>
</organism>
<evidence type="ECO:0000256" key="5">
    <source>
        <dbReference type="ARBA" id="ARBA00022525"/>
    </source>
</evidence>
<dbReference type="SMART" id="SM00908">
    <property type="entry name" value="Gal-bind_lectin"/>
    <property type="match status" value="1"/>
</dbReference>
<dbReference type="Bgee" id="ENSECAG00000006474">
    <property type="expression patterns" value="Expressed in zone of skin and 23 other cell types or tissues"/>
</dbReference>
<dbReference type="GO" id="GO:0045087">
    <property type="term" value="P:innate immune response"/>
    <property type="evidence" value="ECO:0007669"/>
    <property type="project" value="UniProtKB-KW"/>
</dbReference>
<dbReference type="GO" id="GO:0043236">
    <property type="term" value="F:laminin binding"/>
    <property type="evidence" value="ECO:0000318"/>
    <property type="project" value="GO_Central"/>
</dbReference>
<evidence type="ECO:0000256" key="17">
    <source>
        <dbReference type="ARBA" id="ARBA00023187"/>
    </source>
</evidence>
<reference evidence="22 23" key="1">
    <citation type="journal article" date="2009" name="Science">
        <title>Genome sequence, comparative analysis, and population genetics of the domestic horse.</title>
        <authorList>
            <consortium name="Broad Institute Genome Sequencing Platform"/>
            <consortium name="Broad Institute Whole Genome Assembly Team"/>
            <person name="Wade C.M."/>
            <person name="Giulotto E."/>
            <person name="Sigurdsson S."/>
            <person name="Zoli M."/>
            <person name="Gnerre S."/>
            <person name="Imsland F."/>
            <person name="Lear T.L."/>
            <person name="Adelson D.L."/>
            <person name="Bailey E."/>
            <person name="Bellone R.R."/>
            <person name="Bloecker H."/>
            <person name="Distl O."/>
            <person name="Edgar R.C."/>
            <person name="Garber M."/>
            <person name="Leeb T."/>
            <person name="Mauceli E."/>
            <person name="MacLeod J.N."/>
            <person name="Penedo M.C.T."/>
            <person name="Raison J.M."/>
            <person name="Sharpe T."/>
            <person name="Vogel J."/>
            <person name="Andersson L."/>
            <person name="Antczak D.F."/>
            <person name="Biagi T."/>
            <person name="Binns M.M."/>
            <person name="Chowdhary B.P."/>
            <person name="Coleman S.J."/>
            <person name="Della Valle G."/>
            <person name="Fryc S."/>
            <person name="Guerin G."/>
            <person name="Hasegawa T."/>
            <person name="Hill E.W."/>
            <person name="Jurka J."/>
            <person name="Kiialainen A."/>
            <person name="Lindgren G."/>
            <person name="Liu J."/>
            <person name="Magnani E."/>
            <person name="Mickelson J.R."/>
            <person name="Murray J."/>
            <person name="Nergadze S.G."/>
            <person name="Onofrio R."/>
            <person name="Pedroni S."/>
            <person name="Piras M.F."/>
            <person name="Raudsepp T."/>
            <person name="Rocchi M."/>
            <person name="Roeed K.H."/>
            <person name="Ryder O.A."/>
            <person name="Searle S."/>
            <person name="Skow L."/>
            <person name="Swinburne J.E."/>
            <person name="Syvaenen A.C."/>
            <person name="Tozaki T."/>
            <person name="Valberg S.J."/>
            <person name="Vaudin M."/>
            <person name="White J.R."/>
            <person name="Zody M.C."/>
            <person name="Lander E.S."/>
            <person name="Lindblad-Toh K."/>
        </authorList>
    </citation>
    <scope>NUCLEOTIDE SEQUENCE [LARGE SCALE GENOMIC DNA]</scope>
    <source>
        <strain evidence="22 23">Thoroughbred</strain>
    </source>
</reference>
<dbReference type="AlphaFoldDB" id="A0A3Q2GXQ7"/>
<evidence type="ECO:0000313" key="22">
    <source>
        <dbReference type="Ensembl" id="ENSECAP00000025718.2"/>
    </source>
</evidence>
<reference evidence="22" key="2">
    <citation type="submission" date="2025-08" db="UniProtKB">
        <authorList>
            <consortium name="Ensembl"/>
        </authorList>
    </citation>
    <scope>IDENTIFICATION</scope>
    <source>
        <strain evidence="22">Thoroughbred</strain>
    </source>
</reference>
<evidence type="ECO:0000256" key="7">
    <source>
        <dbReference type="ARBA" id="ARBA00022588"/>
    </source>
</evidence>
<keyword evidence="7" id="KW-0399">Innate immunity</keyword>
<keyword evidence="13" id="KW-0391">Immunity</keyword>
<evidence type="ECO:0000256" key="4">
    <source>
        <dbReference type="ARBA" id="ARBA00022490"/>
    </source>
</evidence>
<evidence type="ECO:0000256" key="20">
    <source>
        <dbReference type="SAM" id="MobiDB-lite"/>
    </source>
</evidence>
<dbReference type="InterPro" id="IPR001079">
    <property type="entry name" value="Galectin_CRD"/>
</dbReference>
<dbReference type="VGNC" id="VGNC:19641">
    <property type="gene designation" value="LGALS3"/>
</dbReference>
<dbReference type="GO" id="GO:0002548">
    <property type="term" value="P:monocyte chemotaxis"/>
    <property type="evidence" value="ECO:0000318"/>
    <property type="project" value="GO_Central"/>
</dbReference>
<feature type="compositionally biased region" description="Basic and acidic residues" evidence="20">
    <location>
        <begin position="50"/>
        <end position="59"/>
    </location>
</feature>
<dbReference type="InParanoid" id="A0A3Q2GXQ7"/>
<dbReference type="GO" id="GO:0001772">
    <property type="term" value="C:immunological synapse"/>
    <property type="evidence" value="ECO:0000318"/>
    <property type="project" value="GO_Central"/>
</dbReference>
<dbReference type="OMA" id="GHYPPEG"/>
<dbReference type="PROSITE" id="PS51304">
    <property type="entry name" value="GALECTIN"/>
    <property type="match status" value="1"/>
</dbReference>
<dbReference type="GO" id="GO:0030593">
    <property type="term" value="P:neutrophil chemotaxis"/>
    <property type="evidence" value="ECO:0000318"/>
    <property type="project" value="GO_Central"/>
</dbReference>
<evidence type="ECO:0007829" key="25">
    <source>
        <dbReference type="PeptideAtlas" id="A0A3Q2GXQ7"/>
    </source>
</evidence>
<dbReference type="GO" id="GO:0030154">
    <property type="term" value="P:cell differentiation"/>
    <property type="evidence" value="ECO:0007669"/>
    <property type="project" value="UniProtKB-KW"/>
</dbReference>
<evidence type="ECO:0000256" key="2">
    <source>
        <dbReference type="ARBA" id="ARBA00004496"/>
    </source>
</evidence>
<evidence type="ECO:0000313" key="23">
    <source>
        <dbReference type="Proteomes" id="UP000002281"/>
    </source>
</evidence>
<evidence type="ECO:0000256" key="12">
    <source>
        <dbReference type="ARBA" id="ARBA00022782"/>
    </source>
</evidence>
<dbReference type="SUPFAM" id="SSF49899">
    <property type="entry name" value="Concanavalin A-like lectins/glucanases"/>
    <property type="match status" value="1"/>
</dbReference>
<dbReference type="GO" id="GO:0019863">
    <property type="term" value="F:IgE binding"/>
    <property type="evidence" value="ECO:0000318"/>
    <property type="project" value="GO_Central"/>
</dbReference>
<keyword evidence="4" id="KW-0963">Cytoplasm</keyword>
<dbReference type="FunCoup" id="A0A3Q2GXQ7">
    <property type="interactions" value="124"/>
</dbReference>
<keyword evidence="8" id="KW-0507">mRNA processing</keyword>
<keyword evidence="25" id="KW-1267">Proteomics identification</keyword>
<keyword evidence="6" id="KW-0597">Phosphoprotein</keyword>
<evidence type="ECO:0000256" key="14">
    <source>
        <dbReference type="ARBA" id="ARBA00022972"/>
    </source>
</evidence>
<dbReference type="GO" id="GO:0090280">
    <property type="term" value="P:positive regulation of calcium ion import"/>
    <property type="evidence" value="ECO:0000318"/>
    <property type="project" value="GO_Central"/>
</dbReference>
<dbReference type="Proteomes" id="UP000002281">
    <property type="component" value="Chromosome 24"/>
</dbReference>
<keyword evidence="12" id="KW-0221">Differentiation</keyword>
<sequence>MLAQGQPSSEKRGRLAAVNSGLIFLKKKKEARTKPSADSRVSAQEVARATWREGGERGHSPGAGGGRAGPPTRGAPLPGQAGARLSGGERSGCRLRPRPGRGGQGGGIRGAEPPPSPAPSASQEPLGASEPASAGAGKMSDGFSLKDALSGSGNPNPQGWPGPWGNQPAGAGGYPGAAYPGAYPGQAHPGAYPGSTPAYPGPNASGGYPSGPGAYPSPGQPGAPGAYPAAGPYGVPAGPLTVPYDLPLPGGVTPRMLITILGTVKPNPNRFALNFNRGHDVAFHFNPRFNENNRRVIVCNTKQDNVWGREERQAVFPFESGKPFKIQVLVEADHFKVAVNDAHLLQYNHRMRNLREINTLSISGDINLTSASHTMI</sequence>
<dbReference type="GO" id="GO:0005634">
    <property type="term" value="C:nucleus"/>
    <property type="evidence" value="ECO:0000318"/>
    <property type="project" value="GO_Central"/>
</dbReference>
<keyword evidence="17" id="KW-0508">mRNA splicing</keyword>
<gene>
    <name evidence="22 24" type="primary">LGALS3</name>
</gene>
<dbReference type="GO" id="GO:0005615">
    <property type="term" value="C:extracellular space"/>
    <property type="evidence" value="ECO:0000318"/>
    <property type="project" value="GO_Central"/>
</dbReference>
<feature type="compositionally biased region" description="Gly residues" evidence="20">
    <location>
        <begin position="100"/>
        <end position="109"/>
    </location>
</feature>
<dbReference type="SMART" id="SM00276">
    <property type="entry name" value="GLECT"/>
    <property type="match status" value="1"/>
</dbReference>
<evidence type="ECO:0000256" key="6">
    <source>
        <dbReference type="ARBA" id="ARBA00022553"/>
    </source>
</evidence>
<evidence type="ECO:0000256" key="10">
    <source>
        <dbReference type="ARBA" id="ARBA00022734"/>
    </source>
</evidence>
<protein>
    <recommendedName>
        <fullName evidence="19">Galectin</fullName>
    </recommendedName>
</protein>
<keyword evidence="10 19" id="KW-0430">Lectin</keyword>
<evidence type="ECO:0000259" key="21">
    <source>
        <dbReference type="PROSITE" id="PS51304"/>
    </source>
</evidence>
<feature type="region of interest" description="Disordered" evidence="20">
    <location>
        <begin position="27"/>
        <end position="171"/>
    </location>
</feature>
<dbReference type="InterPro" id="IPR013320">
    <property type="entry name" value="ConA-like_dom_sf"/>
</dbReference>
<keyword evidence="15" id="KW-0007">Acetylation</keyword>
<evidence type="ECO:0000256" key="18">
    <source>
        <dbReference type="ARBA" id="ARBA00023242"/>
    </source>
</evidence>
<reference evidence="22" key="3">
    <citation type="submission" date="2025-09" db="UniProtKB">
        <authorList>
            <consortium name="Ensembl"/>
        </authorList>
    </citation>
    <scope>IDENTIFICATION</scope>
    <source>
        <strain evidence="22">Thoroughbred</strain>
    </source>
</reference>
<evidence type="ECO:0000256" key="13">
    <source>
        <dbReference type="ARBA" id="ARBA00022859"/>
    </source>
</evidence>
<feature type="compositionally biased region" description="Low complexity" evidence="20">
    <location>
        <begin position="150"/>
        <end position="169"/>
    </location>
</feature>
<dbReference type="GO" id="GO:2001237">
    <property type="term" value="P:negative regulation of extrinsic apoptotic signaling pathway"/>
    <property type="evidence" value="ECO:0000318"/>
    <property type="project" value="GO_Central"/>
</dbReference>
<dbReference type="InterPro" id="IPR044156">
    <property type="entry name" value="Galectin-like"/>
</dbReference>
<evidence type="ECO:0000256" key="19">
    <source>
        <dbReference type="RuleBase" id="RU102079"/>
    </source>
</evidence>
<keyword evidence="14" id="KW-0389">IgE-binding protein</keyword>
<keyword evidence="9" id="KW-0747">Spliceosome</keyword>
<keyword evidence="18" id="KW-0539">Nucleus</keyword>
<evidence type="ECO:0000256" key="9">
    <source>
        <dbReference type="ARBA" id="ARBA00022728"/>
    </source>
</evidence>
<evidence type="ECO:0000313" key="24">
    <source>
        <dbReference type="VGNC" id="VGNC:19641"/>
    </source>
</evidence>
<keyword evidence="11" id="KW-0677">Repeat</keyword>
<feature type="domain" description="Galectin" evidence="21">
    <location>
        <begin position="244"/>
        <end position="374"/>
    </location>
</feature>
<dbReference type="Gene3D" id="2.60.120.200">
    <property type="match status" value="1"/>
</dbReference>
<evidence type="ECO:0000256" key="15">
    <source>
        <dbReference type="ARBA" id="ARBA00022990"/>
    </source>
</evidence>
<comment type="subcellular location">
    <subcellularLocation>
        <location evidence="2">Cytoplasm</location>
    </subcellularLocation>
    <subcellularLocation>
        <location evidence="1">Nucleus</location>
    </subcellularLocation>
    <subcellularLocation>
        <location evidence="3">Secreted</location>
    </subcellularLocation>
</comment>
<evidence type="ECO:0000256" key="8">
    <source>
        <dbReference type="ARBA" id="ARBA00022664"/>
    </source>
</evidence>
<dbReference type="CDD" id="cd00070">
    <property type="entry name" value="GLECT"/>
    <property type="match status" value="1"/>
</dbReference>
<dbReference type="STRING" id="9796.ENSECAP00000025718"/>
<dbReference type="GO" id="GO:0008380">
    <property type="term" value="P:RNA splicing"/>
    <property type="evidence" value="ECO:0007669"/>
    <property type="project" value="UniProtKB-KW"/>
</dbReference>